<feature type="coiled-coil region" evidence="1">
    <location>
        <begin position="25"/>
        <end position="52"/>
    </location>
</feature>
<dbReference type="Proteomes" id="UP001233999">
    <property type="component" value="Unassembled WGS sequence"/>
</dbReference>
<accession>A0AAD8EN22</accession>
<sequence>MNVSYYLLFLTFTTVGPSVIETVPLENNLEKVDELNNIINRIKQRIESGNNSIDNEVQMRGLFQDFAQALADTTVIFAKNAAGGVLDLIGVTNAATTNMGLAIGNKTKHFFDQLGIPEPVSTVIGKGASILPDRLTKAAIESIAKFIPVLEKAGWLDSIADIFVQTFADES</sequence>
<protein>
    <submittedName>
        <fullName evidence="2">Uncharacterized protein</fullName>
    </submittedName>
</protein>
<dbReference type="AlphaFoldDB" id="A0AAD8EN22"/>
<comment type="caution">
    <text evidence="2">The sequence shown here is derived from an EMBL/GenBank/DDBJ whole genome shotgun (WGS) entry which is preliminary data.</text>
</comment>
<reference evidence="2" key="1">
    <citation type="journal article" date="2023" name="IScience">
        <title>Live-bearing cockroach genome reveals convergent evolutionary mechanisms linked to viviparity in insects and beyond.</title>
        <authorList>
            <person name="Fouks B."/>
            <person name="Harrison M.C."/>
            <person name="Mikhailova A.A."/>
            <person name="Marchal E."/>
            <person name="English S."/>
            <person name="Carruthers M."/>
            <person name="Jennings E.C."/>
            <person name="Chiamaka E.L."/>
            <person name="Frigard R.A."/>
            <person name="Pippel M."/>
            <person name="Attardo G.M."/>
            <person name="Benoit J.B."/>
            <person name="Bornberg-Bauer E."/>
            <person name="Tobe S.S."/>
        </authorList>
    </citation>
    <scope>NUCLEOTIDE SEQUENCE</scope>
    <source>
        <strain evidence="2">Stay&amp;Tobe</strain>
    </source>
</reference>
<name>A0AAD8EN22_DIPPU</name>
<keyword evidence="3" id="KW-1185">Reference proteome</keyword>
<dbReference type="EMBL" id="JASPKZ010002151">
    <property type="protein sequence ID" value="KAJ9596201.1"/>
    <property type="molecule type" value="Genomic_DNA"/>
</dbReference>
<evidence type="ECO:0000313" key="2">
    <source>
        <dbReference type="EMBL" id="KAJ9596201.1"/>
    </source>
</evidence>
<proteinExistence type="predicted"/>
<keyword evidence="1" id="KW-0175">Coiled coil</keyword>
<evidence type="ECO:0000313" key="3">
    <source>
        <dbReference type="Proteomes" id="UP001233999"/>
    </source>
</evidence>
<organism evidence="2 3">
    <name type="scientific">Diploptera punctata</name>
    <name type="common">Pacific beetle cockroach</name>
    <dbReference type="NCBI Taxonomy" id="6984"/>
    <lineage>
        <taxon>Eukaryota</taxon>
        <taxon>Metazoa</taxon>
        <taxon>Ecdysozoa</taxon>
        <taxon>Arthropoda</taxon>
        <taxon>Hexapoda</taxon>
        <taxon>Insecta</taxon>
        <taxon>Pterygota</taxon>
        <taxon>Neoptera</taxon>
        <taxon>Polyneoptera</taxon>
        <taxon>Dictyoptera</taxon>
        <taxon>Blattodea</taxon>
        <taxon>Blaberoidea</taxon>
        <taxon>Blaberidae</taxon>
        <taxon>Diplopterinae</taxon>
        <taxon>Diploptera</taxon>
    </lineage>
</organism>
<evidence type="ECO:0000256" key="1">
    <source>
        <dbReference type="SAM" id="Coils"/>
    </source>
</evidence>
<gene>
    <name evidence="2" type="ORF">L9F63_027176</name>
</gene>
<reference evidence="2" key="2">
    <citation type="submission" date="2023-05" db="EMBL/GenBank/DDBJ databases">
        <authorList>
            <person name="Fouks B."/>
        </authorList>
    </citation>
    <scope>NUCLEOTIDE SEQUENCE</scope>
    <source>
        <strain evidence="2">Stay&amp;Tobe</strain>
        <tissue evidence="2">Testes</tissue>
    </source>
</reference>